<keyword evidence="4" id="KW-0934">Plastid</keyword>
<dbReference type="GO" id="GO:0016020">
    <property type="term" value="C:membrane"/>
    <property type="evidence" value="ECO:0007669"/>
    <property type="project" value="UniProtKB-SubCell"/>
</dbReference>
<organism evidence="20 21">
    <name type="scientific">Gonium pectorale</name>
    <name type="common">Green alga</name>
    <dbReference type="NCBI Taxonomy" id="33097"/>
    <lineage>
        <taxon>Eukaryota</taxon>
        <taxon>Viridiplantae</taxon>
        <taxon>Chlorophyta</taxon>
        <taxon>core chlorophytes</taxon>
        <taxon>Chlorophyceae</taxon>
        <taxon>CS clade</taxon>
        <taxon>Chlamydomonadales</taxon>
        <taxon>Volvocaceae</taxon>
        <taxon>Gonium</taxon>
    </lineage>
</organism>
<dbReference type="Gene3D" id="6.10.140.2220">
    <property type="match status" value="1"/>
</dbReference>
<dbReference type="SUPFAM" id="SSF144232">
    <property type="entry name" value="HIT/MYND zinc finger-like"/>
    <property type="match status" value="1"/>
</dbReference>
<dbReference type="InterPro" id="IPR039606">
    <property type="entry name" value="Phytol/farnesol_kinase"/>
</dbReference>
<dbReference type="GO" id="GO:0016705">
    <property type="term" value="F:oxidoreductase activity, acting on paired donors, with incorporation or reduction of molecular oxygen"/>
    <property type="evidence" value="ECO:0007669"/>
    <property type="project" value="InterPro"/>
</dbReference>
<feature type="region of interest" description="Disordered" evidence="18">
    <location>
        <begin position="743"/>
        <end position="767"/>
    </location>
</feature>
<comment type="pathway">
    <text evidence="14">Cofactor biosynthesis; tocopherol biosynthesis.</text>
</comment>
<evidence type="ECO:0000256" key="17">
    <source>
        <dbReference type="PROSITE-ProRule" id="PRU00134"/>
    </source>
</evidence>
<keyword evidence="3" id="KW-0150">Chloroplast</keyword>
<dbReference type="InterPro" id="IPR036661">
    <property type="entry name" value="Luciferase-like_sf"/>
</dbReference>
<name>A0A150GCC3_GONPE</name>
<feature type="region of interest" description="Disordered" evidence="18">
    <location>
        <begin position="266"/>
        <end position="295"/>
    </location>
</feature>
<proteinExistence type="inferred from homology"/>
<evidence type="ECO:0000256" key="16">
    <source>
        <dbReference type="ARBA" id="ARBA00048889"/>
    </source>
</evidence>
<evidence type="ECO:0000313" key="20">
    <source>
        <dbReference type="EMBL" id="KXZ47497.1"/>
    </source>
</evidence>
<keyword evidence="21" id="KW-1185">Reference proteome</keyword>
<keyword evidence="6" id="KW-0812">Transmembrane</keyword>
<dbReference type="SUPFAM" id="SSF51679">
    <property type="entry name" value="Bacterial luciferase-like"/>
    <property type="match status" value="1"/>
</dbReference>
<comment type="caution">
    <text evidence="20">The sequence shown here is derived from an EMBL/GenBank/DDBJ whole genome shotgun (WGS) entry which is preliminary data.</text>
</comment>
<dbReference type="GO" id="GO:0008270">
    <property type="term" value="F:zinc ion binding"/>
    <property type="evidence" value="ECO:0007669"/>
    <property type="project" value="UniProtKB-KW"/>
</dbReference>
<dbReference type="EC" id="2.7.1.182" evidence="15"/>
<evidence type="ECO:0000256" key="6">
    <source>
        <dbReference type="ARBA" id="ARBA00022692"/>
    </source>
</evidence>
<evidence type="ECO:0000256" key="7">
    <source>
        <dbReference type="ARBA" id="ARBA00022723"/>
    </source>
</evidence>
<dbReference type="AlphaFoldDB" id="A0A150GCC3"/>
<dbReference type="PANTHER" id="PTHR32523:SF8">
    <property type="entry name" value="DOLICHOL KINASE"/>
    <property type="match status" value="1"/>
</dbReference>
<keyword evidence="8 17" id="KW-0863">Zinc-finger</keyword>
<evidence type="ECO:0000256" key="2">
    <source>
        <dbReference type="ARBA" id="ARBA00010794"/>
    </source>
</evidence>
<dbReference type="InterPro" id="IPR002893">
    <property type="entry name" value="Znf_MYND"/>
</dbReference>
<feature type="domain" description="MYND-type" evidence="19">
    <location>
        <begin position="839"/>
        <end position="884"/>
    </location>
</feature>
<keyword evidence="11" id="KW-0809">Transit peptide</keyword>
<evidence type="ECO:0000256" key="12">
    <source>
        <dbReference type="ARBA" id="ARBA00022989"/>
    </source>
</evidence>
<keyword evidence="9" id="KW-0418">Kinase</keyword>
<dbReference type="Pfam" id="PF01753">
    <property type="entry name" value="zf-MYND"/>
    <property type="match status" value="1"/>
</dbReference>
<evidence type="ECO:0000256" key="8">
    <source>
        <dbReference type="ARBA" id="ARBA00022771"/>
    </source>
</evidence>
<evidence type="ECO:0000256" key="13">
    <source>
        <dbReference type="ARBA" id="ARBA00023136"/>
    </source>
</evidence>
<comment type="catalytic activity">
    <reaction evidence="16">
        <text>phytol + CTP = phytyl phosphate + CDP + H(+)</text>
        <dbReference type="Rhea" id="RHEA:38055"/>
        <dbReference type="ChEBI" id="CHEBI:15378"/>
        <dbReference type="ChEBI" id="CHEBI:17327"/>
        <dbReference type="ChEBI" id="CHEBI:37563"/>
        <dbReference type="ChEBI" id="CHEBI:58069"/>
        <dbReference type="ChEBI" id="CHEBI:75483"/>
        <dbReference type="EC" id="2.7.1.182"/>
    </reaction>
</comment>
<comment type="subcellular location">
    <subcellularLocation>
        <location evidence="1">Plastid</location>
        <location evidence="1">Chloroplast membrane</location>
        <topology evidence="1">Multi-pass membrane protein</topology>
    </subcellularLocation>
</comment>
<evidence type="ECO:0000256" key="9">
    <source>
        <dbReference type="ARBA" id="ARBA00022777"/>
    </source>
</evidence>
<dbReference type="Proteomes" id="UP000075714">
    <property type="component" value="Unassembled WGS sequence"/>
</dbReference>
<sequence length="897" mass="92437">MLLVLFRSQALHAAGRQLAALTESLDETEVARAWLEARGGPTTPSSPAAYTLDVLAFASLPIQLACQICHDSDLREPPELCEELVAALEGSQVLEHAGRALVLLLTRLRGLCARPGQGLTALEYVTSNAALTLTELKILYDEYAAKDEDGGNGPSFKQLAERLRLTASGACARHAALCLGLAVLCDADGGPAYGMPPELLAALPKDDAESNTGRRMCRLATWRLMGIPDMLHLEKAPPPGRHAALALLMRVGWLAVASARELTSGVRGVSPQSGGAASGTGTGAGSGSPRGHVPAGTLRRVVREELVYMVGHRSLTGAFFLLPSLPDGTPEAVSRAAAATQDWWQLAVGVATHLLPYSAAGSQLPVLGKVLHLSQSRGLAYCGALSLPAVPPPAVAAALTAGLLPCLERLMRGAGRDPRGPEATVLRNLACADDPAETTGFWPYLAPLLAYGDPRQAAALLATLSKLLRTVDPQAFFGDPWVPEHDTHHCFLSAAASVVVALCENPETGPDAAAAAAGPDAAAAVDGPPLSHASQQLGRLLSFAACQLLPELSRTILKAIQLPMVGHTLYPGPLLRLLRCIPPLADRCTPRAPARSGSGHETGHETGHEAGADGGKDGGENNVGVVVTDGIVPAGGPDDGGWRALLLEGLGAVPLLDALVRVVPRTSGATIEGRSFLRLTIAGCCAVAEVAMGLVWPVSEAAAGPSGQPHPYGGLAAAAAAGNDVSEAAPVWESTPTTVTSALGAAAPAGPSDASRAGSRTPSPLPWRPELLRRAAAELRACGEPDVASDAEGLAVYLEGAGGGGFEGLWRPRLEAESLASALPPPAEARRLLPSRCANPTCANLEGDSEADLALKACARCGSVGYCCRPCQLEHWRAGHKGACGRERGEGAKGGEP</sequence>
<evidence type="ECO:0000256" key="15">
    <source>
        <dbReference type="ARBA" id="ARBA00039024"/>
    </source>
</evidence>
<dbReference type="GO" id="GO:0009507">
    <property type="term" value="C:chloroplast"/>
    <property type="evidence" value="ECO:0007669"/>
    <property type="project" value="UniProtKB-SubCell"/>
</dbReference>
<evidence type="ECO:0000313" key="21">
    <source>
        <dbReference type="Proteomes" id="UP000075714"/>
    </source>
</evidence>
<protein>
    <recommendedName>
        <fullName evidence="15">phytol kinase</fullName>
        <ecNumber evidence="15">2.7.1.182</ecNumber>
    </recommendedName>
</protein>
<keyword evidence="13" id="KW-0472">Membrane</keyword>
<evidence type="ECO:0000256" key="1">
    <source>
        <dbReference type="ARBA" id="ARBA00004508"/>
    </source>
</evidence>
<feature type="region of interest" description="Disordered" evidence="18">
    <location>
        <begin position="590"/>
        <end position="620"/>
    </location>
</feature>
<reference evidence="21" key="1">
    <citation type="journal article" date="2016" name="Nat. Commun.">
        <title>The Gonium pectorale genome demonstrates co-option of cell cycle regulation during the evolution of multicellularity.</title>
        <authorList>
            <person name="Hanschen E.R."/>
            <person name="Marriage T.N."/>
            <person name="Ferris P.J."/>
            <person name="Hamaji T."/>
            <person name="Toyoda A."/>
            <person name="Fujiyama A."/>
            <person name="Neme R."/>
            <person name="Noguchi H."/>
            <person name="Minakuchi Y."/>
            <person name="Suzuki M."/>
            <person name="Kawai-Toyooka H."/>
            <person name="Smith D.R."/>
            <person name="Sparks H."/>
            <person name="Anderson J."/>
            <person name="Bakaric R."/>
            <person name="Luria V."/>
            <person name="Karger A."/>
            <person name="Kirschner M.W."/>
            <person name="Durand P.M."/>
            <person name="Michod R.E."/>
            <person name="Nozaki H."/>
            <person name="Olson B.J."/>
        </authorList>
    </citation>
    <scope>NUCLEOTIDE SEQUENCE [LARGE SCALE GENOMIC DNA]</scope>
    <source>
        <strain evidence="21">NIES-2863</strain>
    </source>
</reference>
<feature type="compositionally biased region" description="Basic and acidic residues" evidence="18">
    <location>
        <begin position="601"/>
        <end position="619"/>
    </location>
</feature>
<dbReference type="GO" id="GO:0010276">
    <property type="term" value="F:phytol kinase activity"/>
    <property type="evidence" value="ECO:0007669"/>
    <property type="project" value="UniProtKB-EC"/>
</dbReference>
<evidence type="ECO:0000256" key="10">
    <source>
        <dbReference type="ARBA" id="ARBA00022833"/>
    </source>
</evidence>
<keyword evidence="5" id="KW-0808">Transferase</keyword>
<dbReference type="PANTHER" id="PTHR32523">
    <property type="entry name" value="PHYTOL KINASE 1, CHLOROPLASTIC"/>
    <property type="match status" value="1"/>
</dbReference>
<evidence type="ECO:0000256" key="18">
    <source>
        <dbReference type="SAM" id="MobiDB-lite"/>
    </source>
</evidence>
<evidence type="ECO:0000256" key="11">
    <source>
        <dbReference type="ARBA" id="ARBA00022946"/>
    </source>
</evidence>
<gene>
    <name evidence="20" type="ORF">GPECTOR_35g935</name>
</gene>
<comment type="similarity">
    <text evidence="2">Belongs to the polyprenol kinase family.</text>
</comment>
<evidence type="ECO:0000256" key="3">
    <source>
        <dbReference type="ARBA" id="ARBA00022528"/>
    </source>
</evidence>
<accession>A0A150GCC3</accession>
<keyword evidence="7" id="KW-0479">Metal-binding</keyword>
<dbReference type="OrthoDB" id="265717at2759"/>
<dbReference type="EMBL" id="LSYV01000036">
    <property type="protein sequence ID" value="KXZ47497.1"/>
    <property type="molecule type" value="Genomic_DNA"/>
</dbReference>
<evidence type="ECO:0000256" key="14">
    <source>
        <dbReference type="ARBA" id="ARBA00024015"/>
    </source>
</evidence>
<evidence type="ECO:0000259" key="19">
    <source>
        <dbReference type="PROSITE" id="PS50865"/>
    </source>
</evidence>
<feature type="compositionally biased region" description="Gly residues" evidence="18">
    <location>
        <begin position="276"/>
        <end position="288"/>
    </location>
</feature>
<evidence type="ECO:0000256" key="4">
    <source>
        <dbReference type="ARBA" id="ARBA00022640"/>
    </source>
</evidence>
<dbReference type="PROSITE" id="PS50865">
    <property type="entry name" value="ZF_MYND_2"/>
    <property type="match status" value="1"/>
</dbReference>
<evidence type="ECO:0000256" key="5">
    <source>
        <dbReference type="ARBA" id="ARBA00022679"/>
    </source>
</evidence>
<keyword evidence="12" id="KW-1133">Transmembrane helix</keyword>
<feature type="compositionally biased region" description="Low complexity" evidence="18">
    <location>
        <begin position="743"/>
        <end position="762"/>
    </location>
</feature>
<keyword evidence="10" id="KW-0862">Zinc</keyword>